<dbReference type="InterPro" id="IPR015943">
    <property type="entry name" value="WD40/YVTN_repeat-like_dom_sf"/>
</dbReference>
<dbReference type="PANTHER" id="PTHR13405:SF11">
    <property type="entry name" value="NUCLEAR PORE COMPLEX PROTEIN NUP133"/>
    <property type="match status" value="1"/>
</dbReference>
<dbReference type="Pfam" id="PF08801">
    <property type="entry name" value="Nucleoporin_N"/>
    <property type="match status" value="1"/>
</dbReference>
<dbReference type="InterPro" id="IPR014908">
    <property type="entry name" value="Nucleoporin_Nup133/Nup155_N"/>
</dbReference>
<protein>
    <recommendedName>
        <fullName evidence="13">Nucleoporin Nup133/Nup155-like C-terminal domain-containing protein</fullName>
    </recommendedName>
</protein>
<comment type="subcellular location">
    <subcellularLocation>
        <location evidence="1">Nucleus envelope</location>
    </subcellularLocation>
</comment>
<feature type="domain" description="Nucleoporin Nup133/Nup155-like N-terminal" evidence="10">
    <location>
        <begin position="30"/>
        <end position="431"/>
    </location>
</feature>
<dbReference type="PANTHER" id="PTHR13405">
    <property type="entry name" value="NUCLEAR PORE COMPLEX PROTEIN NUP133"/>
    <property type="match status" value="1"/>
</dbReference>
<organism evidence="11 12">
    <name type="scientific">Trichomonascus ciferrii</name>
    <dbReference type="NCBI Taxonomy" id="44093"/>
    <lineage>
        <taxon>Eukaryota</taxon>
        <taxon>Fungi</taxon>
        <taxon>Dikarya</taxon>
        <taxon>Ascomycota</taxon>
        <taxon>Saccharomycotina</taxon>
        <taxon>Dipodascomycetes</taxon>
        <taxon>Dipodascales</taxon>
        <taxon>Trichomonascaceae</taxon>
        <taxon>Trichomonascus</taxon>
        <taxon>Trichomonascus ciferrii complex</taxon>
    </lineage>
</organism>
<keyword evidence="4" id="KW-0509">mRNA transport</keyword>
<dbReference type="Gene3D" id="2.130.10.10">
    <property type="entry name" value="YVTN repeat-like/Quinoprotein amine dehydrogenase"/>
    <property type="match status" value="1"/>
</dbReference>
<dbReference type="VEuPathDB" id="FungiDB:TRICI_004660"/>
<gene>
    <name evidence="11" type="ORF">TRICI_004660</name>
</gene>
<dbReference type="InterPro" id="IPR007187">
    <property type="entry name" value="Nucleoporin_Nup133/Nup155_C"/>
</dbReference>
<evidence type="ECO:0000256" key="6">
    <source>
        <dbReference type="ARBA" id="ARBA00023010"/>
    </source>
</evidence>
<evidence type="ECO:0000313" key="11">
    <source>
        <dbReference type="EMBL" id="KAA8909040.1"/>
    </source>
</evidence>
<dbReference type="GO" id="GO:0016973">
    <property type="term" value="P:poly(A)+ mRNA export from nucleus"/>
    <property type="evidence" value="ECO:0007669"/>
    <property type="project" value="TreeGrafter"/>
</dbReference>
<dbReference type="GO" id="GO:0031080">
    <property type="term" value="C:nuclear pore outer ring"/>
    <property type="evidence" value="ECO:0007669"/>
    <property type="project" value="TreeGrafter"/>
</dbReference>
<reference evidence="11" key="1">
    <citation type="journal article" date="2019" name="G3 (Bethesda)">
        <title>Genome Assemblies of Two Rare Opportunistic Yeast Pathogens: Diutina rugosa (syn. Candida rugosa) and Trichomonascus ciferrii (syn. Candida ciferrii).</title>
        <authorList>
            <person name="Mixao V."/>
            <person name="Saus E."/>
            <person name="Hansen A.P."/>
            <person name="Lass-Florl C."/>
            <person name="Gabaldon T."/>
        </authorList>
    </citation>
    <scope>NUCLEOTIDE SEQUENCE</scope>
    <source>
        <strain evidence="11">CBS 4856</strain>
    </source>
</reference>
<proteinExistence type="inferred from homology"/>
<dbReference type="OrthoDB" id="103454at2759"/>
<dbReference type="GO" id="GO:0006606">
    <property type="term" value="P:protein import into nucleus"/>
    <property type="evidence" value="ECO:0007669"/>
    <property type="project" value="TreeGrafter"/>
</dbReference>
<evidence type="ECO:0008006" key="13">
    <source>
        <dbReference type="Google" id="ProtNLM"/>
    </source>
</evidence>
<dbReference type="GO" id="GO:0000972">
    <property type="term" value="P:transcription-dependent tethering of RNA polymerase II gene DNA at nuclear periphery"/>
    <property type="evidence" value="ECO:0007669"/>
    <property type="project" value="TreeGrafter"/>
</dbReference>
<accession>A0A642V090</accession>
<evidence type="ECO:0000259" key="10">
    <source>
        <dbReference type="Pfam" id="PF08801"/>
    </source>
</evidence>
<feature type="region of interest" description="Disordered" evidence="8">
    <location>
        <begin position="1155"/>
        <end position="1174"/>
    </location>
</feature>
<keyword evidence="3" id="KW-0813">Transport</keyword>
<evidence type="ECO:0000256" key="3">
    <source>
        <dbReference type="ARBA" id="ARBA00022448"/>
    </source>
</evidence>
<comment type="caution">
    <text evidence="11">The sequence shown here is derived from an EMBL/GenBank/DDBJ whole genome shotgun (WGS) entry which is preliminary data.</text>
</comment>
<dbReference type="Proteomes" id="UP000761534">
    <property type="component" value="Unassembled WGS sequence"/>
</dbReference>
<dbReference type="AlphaFoldDB" id="A0A642V090"/>
<dbReference type="SUPFAM" id="SSF117289">
    <property type="entry name" value="Nucleoporin domain"/>
    <property type="match status" value="1"/>
</dbReference>
<feature type="domain" description="Nucleoporin Nup133/Nup155-like C-terminal" evidence="9">
    <location>
        <begin position="706"/>
        <end position="1126"/>
    </location>
</feature>
<dbReference type="Gene3D" id="1.25.40.700">
    <property type="match status" value="1"/>
</dbReference>
<keyword evidence="6" id="KW-0811">Translocation</keyword>
<keyword evidence="7" id="KW-0539">Nucleus</keyword>
<keyword evidence="12" id="KW-1185">Reference proteome</keyword>
<evidence type="ECO:0000256" key="8">
    <source>
        <dbReference type="SAM" id="MobiDB-lite"/>
    </source>
</evidence>
<dbReference type="InterPro" id="IPR037624">
    <property type="entry name" value="Nup133-like"/>
</dbReference>
<evidence type="ECO:0000256" key="2">
    <source>
        <dbReference type="ARBA" id="ARBA00005569"/>
    </source>
</evidence>
<evidence type="ECO:0000256" key="1">
    <source>
        <dbReference type="ARBA" id="ARBA00004259"/>
    </source>
</evidence>
<dbReference type="Gene3D" id="1.20.58.1380">
    <property type="match status" value="1"/>
</dbReference>
<feature type="compositionally biased region" description="Acidic residues" evidence="8">
    <location>
        <begin position="1157"/>
        <end position="1174"/>
    </location>
</feature>
<comment type="similarity">
    <text evidence="2">Belongs to the nucleoporin Nup133 family.</text>
</comment>
<evidence type="ECO:0000259" key="9">
    <source>
        <dbReference type="Pfam" id="PF03177"/>
    </source>
</evidence>
<evidence type="ECO:0000313" key="12">
    <source>
        <dbReference type="Proteomes" id="UP000761534"/>
    </source>
</evidence>
<dbReference type="Pfam" id="PF03177">
    <property type="entry name" value="Nucleoporin_C"/>
    <property type="match status" value="1"/>
</dbReference>
<evidence type="ECO:0000256" key="7">
    <source>
        <dbReference type="ARBA" id="ARBA00023242"/>
    </source>
</evidence>
<sequence length="1174" mass="131623">MSIDMGNTTIGGGGGGGGGDLDRDGVIELTKNNKYCVSKLPANPSVLKSKEPIFQGSADQNTNYAFVLSAATTYVWNYTSPDHVPNTLSFPSRGDSSDPAGTMSTLVAPAPGSKEPGIVTIDTQNGQLVYWEAVGGAVADGLLHRRKEINHVVGLYSSEVIENFQNVEPAGLIATTSSGRFILITLRDATGKPYINSSTMRGGGTGLISSIKGAISLAGSRRGIVSVKPGKITGKCERQALLINNNGDLSIWECSRTSQVKLLFDEKLQEILLNHISELYDNAPNSFQVHDVELFEEEGSVFILASFIHDPTIDEVYYIVYTIQLDNRDIIVKSAHRVQTFTSDSSRPPRMYFPKPYETLFVVFSHGIVLLEASPEKTTTNLLARRWEDVITFRDDVEIVASSIEDLSMVNGKTTRNCGLIVLTHNAGVIRVERFPEEKRPITEKVQELEPELAKTRIEQAVFYGYGQDSANPLSFAARREMKFDSKILEQSFLEVSQEILATTSPYMPPILPSLTDHLSLRISCLERLAQFLHLNFPDQLSVSARLKLLWDLEKTVVAKALWVHIDSKLHSENNVNVLVNVIYQQTNDKSDPLRHWFLQKVSGSYSTVRYCQTHYKSKDVDLLIDTNTVLLDAVYNSALEIRSKFAETVFGLKDTDSSNTVPWTSSNELIRAFESQYELTRKDLGGTNKSNKNYQVLSNQLVCLVESLCYMYSQLLKWINNTSTTKKLDGAEIANIYTERRGGWLRQVVETGHKESALRIAEQFGIYRSLVEVLVDDWKLATSSGNSEKGEEYLRRLEGYFGKFGYDFASVLYQYLGETSQLKALLTLFPSYHGTYLEKFFSTKRYANISWAHDVELGNYVEAGKTLSDAATRSTEEFNTNKKLKLSLAKLSVLAGKEKRQKLGVVDSSDVLLTKIGTQIELVAVQESLAYQTTGLSTDDISGWLKERGTSSLLKVLQRAYDRLQQQRTLSVEELIDVLTLSNVDNKDSQLNFYRALRLCHISNFTPQRKAFNEMLIWRRLLISDDWSSVINTKKKSDAKVQQTTERTLLYQTLDYSMTQGEDGMINVDLALNPENLVEPSSHNLEERFPYASKDLLQGISFDIEKEKAILKELIETAELTSWTKGIYTRVHTVKGKGSLNKKLADRAPLLQSELMDVDTNDQDDQTDQMDTT</sequence>
<dbReference type="EMBL" id="SWFS01000352">
    <property type="protein sequence ID" value="KAA8909040.1"/>
    <property type="molecule type" value="Genomic_DNA"/>
</dbReference>
<dbReference type="GO" id="GO:0017056">
    <property type="term" value="F:structural constituent of nuclear pore"/>
    <property type="evidence" value="ECO:0007669"/>
    <property type="project" value="InterPro"/>
</dbReference>
<evidence type="ECO:0000256" key="4">
    <source>
        <dbReference type="ARBA" id="ARBA00022816"/>
    </source>
</evidence>
<evidence type="ECO:0000256" key="5">
    <source>
        <dbReference type="ARBA" id="ARBA00022927"/>
    </source>
</evidence>
<name>A0A642V090_9ASCO</name>
<keyword evidence="5" id="KW-0653">Protein transport</keyword>